<dbReference type="InterPro" id="IPR013968">
    <property type="entry name" value="PKS_KR"/>
</dbReference>
<dbReference type="EMBL" id="JZKH01000150">
    <property type="protein sequence ID" value="KJS58027.1"/>
    <property type="molecule type" value="Genomic_DNA"/>
</dbReference>
<dbReference type="PROSITE" id="PS00606">
    <property type="entry name" value="KS3_1"/>
    <property type="match status" value="1"/>
</dbReference>
<dbReference type="GO" id="GO:0033068">
    <property type="term" value="P:macrolide biosynthetic process"/>
    <property type="evidence" value="ECO:0007669"/>
    <property type="project" value="UniProtKB-ARBA"/>
</dbReference>
<dbReference type="PATRIC" id="fig|359131.3.peg.1799"/>
<dbReference type="FunFam" id="3.40.47.10:FF:000019">
    <property type="entry name" value="Polyketide synthase type I"/>
    <property type="match status" value="1"/>
</dbReference>
<dbReference type="Gene3D" id="3.40.366.10">
    <property type="entry name" value="Malonyl-Coenzyme A Acyl Carrier Protein, domain 2"/>
    <property type="match status" value="1"/>
</dbReference>
<dbReference type="PANTHER" id="PTHR43775:SF51">
    <property type="entry name" value="INACTIVE PHENOLPHTHIOCEROL SYNTHESIS POLYKETIDE SYNTHASE TYPE I PKS1-RELATED"/>
    <property type="match status" value="1"/>
</dbReference>
<dbReference type="Pfam" id="PF02801">
    <property type="entry name" value="Ketoacyl-synt_C"/>
    <property type="match status" value="1"/>
</dbReference>
<keyword evidence="6" id="KW-0511">Multifunctional enzyme</keyword>
<dbReference type="SUPFAM" id="SSF53901">
    <property type="entry name" value="Thiolase-like"/>
    <property type="match status" value="1"/>
</dbReference>
<evidence type="ECO:0000256" key="2">
    <source>
        <dbReference type="ARBA" id="ARBA00022450"/>
    </source>
</evidence>
<dbReference type="SUPFAM" id="SSF52151">
    <property type="entry name" value="FabD/lysophospholipase-like"/>
    <property type="match status" value="1"/>
</dbReference>
<evidence type="ECO:0000259" key="8">
    <source>
        <dbReference type="PROSITE" id="PS50075"/>
    </source>
</evidence>
<dbReference type="InterPro" id="IPR014030">
    <property type="entry name" value="Ketoacyl_synth_N"/>
</dbReference>
<evidence type="ECO:0000313" key="10">
    <source>
        <dbReference type="EMBL" id="KJS58027.1"/>
    </source>
</evidence>
<dbReference type="Pfam" id="PF00550">
    <property type="entry name" value="PP-binding"/>
    <property type="match status" value="1"/>
</dbReference>
<dbReference type="InterPro" id="IPR006162">
    <property type="entry name" value="Ppantetheine_attach_site"/>
</dbReference>
<dbReference type="InterPro" id="IPR018201">
    <property type="entry name" value="Ketoacyl_synth_AS"/>
</dbReference>
<dbReference type="Pfam" id="PF08659">
    <property type="entry name" value="KR"/>
    <property type="match status" value="1"/>
</dbReference>
<feature type="domain" description="Ketosynthase family 3 (KS3)" evidence="9">
    <location>
        <begin position="34"/>
        <end position="460"/>
    </location>
</feature>
<keyword evidence="11" id="KW-1185">Reference proteome</keyword>
<dbReference type="InterPro" id="IPR016035">
    <property type="entry name" value="Acyl_Trfase/lysoPLipase"/>
</dbReference>
<dbReference type="CDD" id="cd00833">
    <property type="entry name" value="PKS"/>
    <property type="match status" value="1"/>
</dbReference>
<dbReference type="OrthoDB" id="9778690at2"/>
<dbReference type="SMART" id="SM00825">
    <property type="entry name" value="PKS_KS"/>
    <property type="match status" value="1"/>
</dbReference>
<dbReference type="InterPro" id="IPR001227">
    <property type="entry name" value="Ac_transferase_dom_sf"/>
</dbReference>
<keyword evidence="4" id="KW-0808">Transferase</keyword>
<dbReference type="PROSITE" id="PS50075">
    <property type="entry name" value="CARRIER"/>
    <property type="match status" value="1"/>
</dbReference>
<evidence type="ECO:0000256" key="3">
    <source>
        <dbReference type="ARBA" id="ARBA00022553"/>
    </source>
</evidence>
<dbReference type="CDD" id="cd08952">
    <property type="entry name" value="KR_1_SDR_x"/>
    <property type="match status" value="1"/>
</dbReference>
<dbReference type="PANTHER" id="PTHR43775">
    <property type="entry name" value="FATTY ACID SYNTHASE"/>
    <property type="match status" value="1"/>
</dbReference>
<comment type="cofactor">
    <cofactor evidence="1">
        <name>pantetheine 4'-phosphate</name>
        <dbReference type="ChEBI" id="CHEBI:47942"/>
    </cofactor>
</comment>
<keyword evidence="3" id="KW-0597">Phosphoprotein</keyword>
<gene>
    <name evidence="10" type="ORF">VM95_35935</name>
</gene>
<dbReference type="InterPro" id="IPR009081">
    <property type="entry name" value="PP-bd_ACP"/>
</dbReference>
<evidence type="ECO:0000256" key="7">
    <source>
        <dbReference type="ARBA" id="ARBA00023315"/>
    </source>
</evidence>
<protein>
    <submittedName>
        <fullName evidence="10">Polyketide synthase</fullName>
    </submittedName>
</protein>
<dbReference type="InterPro" id="IPR014031">
    <property type="entry name" value="Ketoacyl_synth_C"/>
</dbReference>
<dbReference type="Gene3D" id="3.40.50.720">
    <property type="entry name" value="NAD(P)-binding Rossmann-like Domain"/>
    <property type="match status" value="1"/>
</dbReference>
<dbReference type="Pfam" id="PF00698">
    <property type="entry name" value="Acyl_transf_1"/>
    <property type="match status" value="1"/>
</dbReference>
<dbReference type="FunFam" id="1.10.1200.10:FF:000007">
    <property type="entry name" value="Probable polyketide synthase pks17"/>
    <property type="match status" value="1"/>
</dbReference>
<dbReference type="PROSITE" id="PS00012">
    <property type="entry name" value="PHOSPHOPANTETHEINE"/>
    <property type="match status" value="1"/>
</dbReference>
<proteinExistence type="predicted"/>
<reference evidence="10 11" key="1">
    <citation type="submission" date="2015-02" db="EMBL/GenBank/DDBJ databases">
        <authorList>
            <person name="Ju K.-S."/>
            <person name="Doroghazi J.R."/>
            <person name="Metcalf W."/>
        </authorList>
    </citation>
    <scope>NUCLEOTIDE SEQUENCE [LARGE SCALE GENOMIC DNA]</scope>
    <source>
        <strain evidence="10 11">ATCC 31215</strain>
    </source>
</reference>
<dbReference type="SUPFAM" id="SSF101173">
    <property type="entry name" value="Docking domain B of the erythromycin polyketide synthase (DEBS)"/>
    <property type="match status" value="1"/>
</dbReference>
<dbReference type="InterPro" id="IPR036299">
    <property type="entry name" value="Polyketide_synth_docking_sf"/>
</dbReference>
<dbReference type="InterPro" id="IPR050091">
    <property type="entry name" value="PKS_NRPS_Biosynth_Enz"/>
</dbReference>
<dbReference type="Pfam" id="PF18369">
    <property type="entry name" value="PKS_DE"/>
    <property type="match status" value="1"/>
</dbReference>
<dbReference type="InterPro" id="IPR014043">
    <property type="entry name" value="Acyl_transferase_dom"/>
</dbReference>
<dbReference type="SMART" id="SM00827">
    <property type="entry name" value="PKS_AT"/>
    <property type="match status" value="1"/>
</dbReference>
<dbReference type="InterPro" id="IPR016039">
    <property type="entry name" value="Thiolase-like"/>
</dbReference>
<dbReference type="NCBIfam" id="NF045894">
    <property type="entry name" value="PKS_plus_SDR"/>
    <property type="match status" value="1"/>
</dbReference>
<dbReference type="GO" id="GO:0004312">
    <property type="term" value="F:fatty acid synthase activity"/>
    <property type="evidence" value="ECO:0007669"/>
    <property type="project" value="TreeGrafter"/>
</dbReference>
<dbReference type="InterPro" id="IPR057326">
    <property type="entry name" value="KR_dom"/>
</dbReference>
<dbReference type="SMART" id="SM00823">
    <property type="entry name" value="PKS_PP"/>
    <property type="match status" value="1"/>
</dbReference>
<dbReference type="Proteomes" id="UP000033699">
    <property type="component" value="Unassembled WGS sequence"/>
</dbReference>
<dbReference type="InterPro" id="IPR041618">
    <property type="entry name" value="PKS_DE"/>
</dbReference>
<dbReference type="InterPro" id="IPR032821">
    <property type="entry name" value="PKS_assoc"/>
</dbReference>
<accession>A0A0F2T8G9</accession>
<dbReference type="InterPro" id="IPR016036">
    <property type="entry name" value="Malonyl_transacylase_ACP-bd"/>
</dbReference>
<dbReference type="InterPro" id="IPR036291">
    <property type="entry name" value="NAD(P)-bd_dom_sf"/>
</dbReference>
<evidence type="ECO:0000259" key="9">
    <source>
        <dbReference type="PROSITE" id="PS52004"/>
    </source>
</evidence>
<dbReference type="PROSITE" id="PS52004">
    <property type="entry name" value="KS3_2"/>
    <property type="match status" value="1"/>
</dbReference>
<dbReference type="SMART" id="SM01294">
    <property type="entry name" value="PKS_PP_betabranch"/>
    <property type="match status" value="1"/>
</dbReference>
<dbReference type="InterPro" id="IPR020841">
    <property type="entry name" value="PKS_Beta-ketoAc_synthase_dom"/>
</dbReference>
<dbReference type="InterPro" id="IPR015083">
    <property type="entry name" value="NorB/c/GfsB-D-like_docking"/>
</dbReference>
<dbReference type="Gene3D" id="6.10.140.1830">
    <property type="match status" value="1"/>
</dbReference>
<dbReference type="InterPro" id="IPR036736">
    <property type="entry name" value="ACP-like_sf"/>
</dbReference>
<evidence type="ECO:0000313" key="11">
    <source>
        <dbReference type="Proteomes" id="UP000033699"/>
    </source>
</evidence>
<dbReference type="GO" id="GO:0006633">
    <property type="term" value="P:fatty acid biosynthetic process"/>
    <property type="evidence" value="ECO:0007669"/>
    <property type="project" value="InterPro"/>
</dbReference>
<feature type="domain" description="Carrier" evidence="8">
    <location>
        <begin position="1473"/>
        <end position="1548"/>
    </location>
</feature>
<evidence type="ECO:0000256" key="6">
    <source>
        <dbReference type="ARBA" id="ARBA00023268"/>
    </source>
</evidence>
<dbReference type="InterPro" id="IPR020806">
    <property type="entry name" value="PKS_PP-bd"/>
</dbReference>
<evidence type="ECO:0000256" key="4">
    <source>
        <dbReference type="ARBA" id="ARBA00022679"/>
    </source>
</evidence>
<dbReference type="Gene3D" id="1.10.1200.10">
    <property type="entry name" value="ACP-like"/>
    <property type="match status" value="1"/>
</dbReference>
<dbReference type="GO" id="GO:0004315">
    <property type="term" value="F:3-oxoacyl-[acyl-carrier-protein] synthase activity"/>
    <property type="evidence" value="ECO:0007669"/>
    <property type="project" value="InterPro"/>
</dbReference>
<dbReference type="RefSeq" id="WP_045705158.1">
    <property type="nucleotide sequence ID" value="NZ_JZKH01000150.1"/>
</dbReference>
<dbReference type="FunFam" id="3.40.366.10:FF:000002">
    <property type="entry name" value="Probable polyketide synthase 2"/>
    <property type="match status" value="1"/>
</dbReference>
<keyword evidence="5" id="KW-0045">Antibiotic biosynthesis</keyword>
<keyword evidence="2" id="KW-0596">Phosphopantetheine</keyword>
<dbReference type="Pfam" id="PF16197">
    <property type="entry name" value="KAsynt_C_assoc"/>
    <property type="match status" value="1"/>
</dbReference>
<dbReference type="Gene3D" id="3.30.70.3290">
    <property type="match status" value="1"/>
</dbReference>
<keyword evidence="7" id="KW-0012">Acyltransferase</keyword>
<comment type="caution">
    <text evidence="10">The sequence shown here is derived from an EMBL/GenBank/DDBJ whole genome shotgun (WGS) entry which is preliminary data.</text>
</comment>
<dbReference type="SMART" id="SM00822">
    <property type="entry name" value="PKS_KR"/>
    <property type="match status" value="1"/>
</dbReference>
<dbReference type="GO" id="GO:0031177">
    <property type="term" value="F:phosphopantetheine binding"/>
    <property type="evidence" value="ECO:0007669"/>
    <property type="project" value="InterPro"/>
</dbReference>
<dbReference type="SUPFAM" id="SSF55048">
    <property type="entry name" value="Probable ACP-binding domain of malonyl-CoA ACP transacylase"/>
    <property type="match status" value="1"/>
</dbReference>
<name>A0A0F2T8G9_STRR3</name>
<evidence type="ECO:0000256" key="5">
    <source>
        <dbReference type="ARBA" id="ARBA00023194"/>
    </source>
</evidence>
<dbReference type="SUPFAM" id="SSF47336">
    <property type="entry name" value="ACP-like"/>
    <property type="match status" value="1"/>
</dbReference>
<dbReference type="SUPFAM" id="SSF51735">
    <property type="entry name" value="NAD(P)-binding Rossmann-fold domains"/>
    <property type="match status" value="2"/>
</dbReference>
<dbReference type="Gene3D" id="3.40.47.10">
    <property type="match status" value="1"/>
</dbReference>
<sequence>MSSNEDRLREYLKRVTADLGRTRQRLQAEQARANEPIAIVGMACRYPGGVASPEDLWRLVLAERDAVGGFPTDRGWDVEGMYDPDPDAVGKSYATEGGFVHDAFDFDADFFGISPREALVMDPQQRLLLEACWEAVERAGIDPCSLAGSPTGVFAGAISSGYLVRLNRPPAGVEGYLGTGNMASIASGRVAYALGLHGPAVTVDTACSSSLVALHWAAQSLRAGECTLALAAGVTVMANPGAFLEFSRQRGLAADGRCKSFAAAADGAGWSEGVGVLLLERLSEARRNGHRVLAVVRGSAVNQDGASNGLTAPNDRAQERVIRAALDNAGLTADQVDAVEAHGTGTRLGDPIEAQALIAAYGRAHTAERPLWLGSVKSNLAHSQAAAGVAGVIKMVQALRHGALPRTLHVDEPTPEVDWSAGTVRLLTERRDWPRGEQPRRAAVSSFGISGTNAHVILEEAPAVEQPDAGEPGPAGPVPWILSAKTAPALAAQAARLADAELDPRARPVDVARSLATGRAVLDHRAVVLAADHGAARRALRALADGQPSAALVTGTAGAARKVAFVFPGQGSQWAGMGAELLDTAPVFAERIAECEAALAPHTDWSLTEVLRTGTGLDRVDVVQPALWAVMVALAALWRSHGVEPAAVVGHSQGEIAAACVAGALTLADGARVVALRSRALLALSGKGGMVSLPLPAEEVARLLEPYGDRISVAALNGPSSTVVSGDADALEHLLAEHEHEHERARRIDVDYASHSAHVEAIRDELLTALAGITPRAADIPFHSTVTGGELDTTVLDAAYWYTNLREPVRFAPVIEHLARHGTGVFVEASPHPVVAVGIGETVDQAGATAAAIGSLRRDEGGPGRFLHSLAEAWTHGAPVDWRAALGAGRPVDLPTYPFQRRRYLLEVGADEPAPADPAEAAFWAAVEDGDPAGLPATVTPDAWRAVLPGLAAWRRERRERAQLDSWRYRIAWRRRADPATAPRLTGHWLLVAPTGEPTADVERELTARGAAVTALAVDTASTADRAALADALRTAAAEAGVPVAGVLSLLALAEAPHPAHPAVPAGFPATVALIQAVGDADLGAPLWCATRGGVTVGAGDRLGNPFQALYWGLGQVASMEHPKLWGGLVDLPATGCGPAELGRLAAVLAEGADRGGEDQTAVRADGVHLRRIVRAPLTGRPPARPWAPTGTVLITGGTGGLGAQTARWLARNGAPRLLLASRRGPDAPGAAELHAELTALGAETVIARCDVADRAALAALLAGIPAEQPLTAVVHTAAILDDAVIDRLTPEQVDRVLRVKAHGALHLHELTRGLDLAAFVVFSSFAATFGAPGLANYAPGNAFLEALAEQRRADGLPATAIAWGTWAGGGMAADGIGERARRHGLHEMDPDLATEALGDALAHDETRSVVIDVRWERFAAVFASERTGRLLDEIPEARKAVESAERDPAADAAAPADLRRRLAGAPEVERDRILLELVRSHVAAVLGHPDERAVAPARPFRDLGFDSLTGVELRNRLGSATGLRLPATLVFDHPTPAAMARHLRGELLADTPAVLPGLAELDRLEAALAAVPDDDAARTRITHRLNALLAKWHTGHGPEAEPADDLDATSDAELFDLLDDELESP</sequence>
<evidence type="ECO:0000256" key="1">
    <source>
        <dbReference type="ARBA" id="ARBA00001957"/>
    </source>
</evidence>
<dbReference type="Pfam" id="PF08990">
    <property type="entry name" value="Docking"/>
    <property type="match status" value="1"/>
</dbReference>
<organism evidence="10 11">
    <name type="scientific">Streptomyces rubellomurinus (strain ATCC 31215)</name>
    <dbReference type="NCBI Taxonomy" id="359131"/>
    <lineage>
        <taxon>Bacteria</taxon>
        <taxon>Bacillati</taxon>
        <taxon>Actinomycetota</taxon>
        <taxon>Actinomycetes</taxon>
        <taxon>Kitasatosporales</taxon>
        <taxon>Streptomycetaceae</taxon>
        <taxon>Streptomyces</taxon>
    </lineage>
</organism>
<dbReference type="Pfam" id="PF00109">
    <property type="entry name" value="ketoacyl-synt"/>
    <property type="match status" value="1"/>
</dbReference>